<keyword evidence="2" id="KW-0732">Signal</keyword>
<evidence type="ECO:0000256" key="1">
    <source>
        <dbReference type="ARBA" id="ARBA00009800"/>
    </source>
</evidence>
<feature type="chain" id="PRO_5044839963" evidence="2">
    <location>
        <begin position="20"/>
        <end position="372"/>
    </location>
</feature>
<name>A0ABD1SIV6_9LAMI</name>
<keyword evidence="4" id="KW-1185">Reference proteome</keyword>
<reference evidence="4" key="1">
    <citation type="submission" date="2024-07" db="EMBL/GenBank/DDBJ databases">
        <title>Two chromosome-level genome assemblies of Korean endemic species Abeliophyllum distichum and Forsythia ovata (Oleaceae).</title>
        <authorList>
            <person name="Jang H."/>
        </authorList>
    </citation>
    <scope>NUCLEOTIDE SEQUENCE [LARGE SCALE GENOMIC DNA]</scope>
</reference>
<comment type="caution">
    <text evidence="3">The sequence shown here is derived from an EMBL/GenBank/DDBJ whole genome shotgun (WGS) entry which is preliminary data.</text>
</comment>
<dbReference type="Gene3D" id="3.20.20.80">
    <property type="entry name" value="Glycosidases"/>
    <property type="match status" value="1"/>
</dbReference>
<feature type="signal peptide" evidence="2">
    <location>
        <begin position="1"/>
        <end position="19"/>
    </location>
</feature>
<organism evidence="3 4">
    <name type="scientific">Forsythia ovata</name>
    <dbReference type="NCBI Taxonomy" id="205694"/>
    <lineage>
        <taxon>Eukaryota</taxon>
        <taxon>Viridiplantae</taxon>
        <taxon>Streptophyta</taxon>
        <taxon>Embryophyta</taxon>
        <taxon>Tracheophyta</taxon>
        <taxon>Spermatophyta</taxon>
        <taxon>Magnoliopsida</taxon>
        <taxon>eudicotyledons</taxon>
        <taxon>Gunneridae</taxon>
        <taxon>Pentapetalae</taxon>
        <taxon>asterids</taxon>
        <taxon>lamiids</taxon>
        <taxon>Lamiales</taxon>
        <taxon>Oleaceae</taxon>
        <taxon>Forsythieae</taxon>
        <taxon>Forsythia</taxon>
    </lineage>
</organism>
<dbReference type="Pfam" id="PF03662">
    <property type="entry name" value="Glyco_hydro_79n"/>
    <property type="match status" value="1"/>
</dbReference>
<dbReference type="InterPro" id="IPR005199">
    <property type="entry name" value="Glyco_hydro_79"/>
</dbReference>
<dbReference type="Proteomes" id="UP001604277">
    <property type="component" value="Unassembled WGS sequence"/>
</dbReference>
<dbReference type="InterPro" id="IPR017853">
    <property type="entry name" value="GH"/>
</dbReference>
<accession>A0ABD1SIV6</accession>
<evidence type="ECO:0000256" key="2">
    <source>
        <dbReference type="SAM" id="SignalP"/>
    </source>
</evidence>
<evidence type="ECO:0000313" key="3">
    <source>
        <dbReference type="EMBL" id="KAL2500652.1"/>
    </source>
</evidence>
<protein>
    <submittedName>
        <fullName evidence="3">Heparanase-like protein 3</fullName>
    </submittedName>
</protein>
<dbReference type="PANTHER" id="PTHR14363:SF17">
    <property type="entry name" value="HEPARANASE-LIKE PROTEIN 3"/>
    <property type="match status" value="1"/>
</dbReference>
<comment type="similarity">
    <text evidence="1">Belongs to the glycosyl hydrolase 79 family.</text>
</comment>
<proteinExistence type="inferred from homology"/>
<sequence>MGWCFLACLFSFIFISVYAQNGKANVTVKGTVFIDSKNPIASTSSNFICATLDWWPPEKCDYGTCSWANSSLALIVFGLNALNGKSILPNSSAVGAWNSSNAASLIRYTVKKGYNIYGWELGNELCGTGVGVRVAADDYAVDTIALNDIIYYAYRGLFKPLTIAPGGFFEPDWFGRFIALTENTLDVVTQHIYNLGPGVDEHIIEKIVNPSYLADGAGLFIQLQDTLKRSETSTTAWVGESGGAYNSGRNHQGITLLLINLDSNTTVQATVDFNGTSAYVHGHRRTVVEKHHCKEPAETIREEYHLTPKDGNIQSQTVLLNGKPLIIDSSGAIPALDPMTVPSSKPITIVPRSIVFVHMPNVSLPACMQVSG</sequence>
<dbReference type="EMBL" id="JBFOLJ010000010">
    <property type="protein sequence ID" value="KAL2500652.1"/>
    <property type="molecule type" value="Genomic_DNA"/>
</dbReference>
<evidence type="ECO:0000313" key="4">
    <source>
        <dbReference type="Proteomes" id="UP001604277"/>
    </source>
</evidence>
<dbReference type="SUPFAM" id="SSF51445">
    <property type="entry name" value="(Trans)glycosidases"/>
    <property type="match status" value="1"/>
</dbReference>
<dbReference type="PANTHER" id="PTHR14363">
    <property type="entry name" value="HEPARANASE-RELATED"/>
    <property type="match status" value="1"/>
</dbReference>
<gene>
    <name evidence="3" type="ORF">Fot_34500</name>
</gene>
<dbReference type="AlphaFoldDB" id="A0ABD1SIV6"/>